<dbReference type="Proteomes" id="UP001302367">
    <property type="component" value="Chromosome 2"/>
</dbReference>
<organism evidence="3 4">
    <name type="scientific">Cercospora beticola</name>
    <name type="common">Sugarbeet leaf spot fungus</name>
    <dbReference type="NCBI Taxonomy" id="122368"/>
    <lineage>
        <taxon>Eukaryota</taxon>
        <taxon>Fungi</taxon>
        <taxon>Dikarya</taxon>
        <taxon>Ascomycota</taxon>
        <taxon>Pezizomycotina</taxon>
        <taxon>Dothideomycetes</taxon>
        <taxon>Dothideomycetidae</taxon>
        <taxon>Mycosphaerellales</taxon>
        <taxon>Mycosphaerellaceae</taxon>
        <taxon>Cercospora</taxon>
    </lineage>
</organism>
<keyword evidence="2" id="KW-1133">Transmembrane helix</keyword>
<feature type="compositionally biased region" description="Polar residues" evidence="1">
    <location>
        <begin position="95"/>
        <end position="104"/>
    </location>
</feature>
<dbReference type="EMBL" id="CP134185">
    <property type="protein sequence ID" value="WPA98940.1"/>
    <property type="molecule type" value="Genomic_DNA"/>
</dbReference>
<name>A0ABZ0NHE4_CERBT</name>
<protein>
    <submittedName>
        <fullName evidence="3">Uncharacterized protein</fullName>
    </submittedName>
</protein>
<feature type="transmembrane region" description="Helical" evidence="2">
    <location>
        <begin position="189"/>
        <end position="207"/>
    </location>
</feature>
<keyword evidence="2" id="KW-0812">Transmembrane</keyword>
<evidence type="ECO:0000313" key="3">
    <source>
        <dbReference type="EMBL" id="WPA98940.1"/>
    </source>
</evidence>
<accession>A0ABZ0NHE4</accession>
<feature type="region of interest" description="Disordered" evidence="1">
    <location>
        <begin position="80"/>
        <end position="108"/>
    </location>
</feature>
<evidence type="ECO:0000256" key="1">
    <source>
        <dbReference type="SAM" id="MobiDB-lite"/>
    </source>
</evidence>
<feature type="transmembrane region" description="Helical" evidence="2">
    <location>
        <begin position="248"/>
        <end position="271"/>
    </location>
</feature>
<dbReference type="RefSeq" id="XP_065458485.1">
    <property type="nucleotide sequence ID" value="XM_065602413.1"/>
</dbReference>
<proteinExistence type="predicted"/>
<feature type="transmembrane region" description="Helical" evidence="2">
    <location>
        <begin position="219"/>
        <end position="242"/>
    </location>
</feature>
<dbReference type="GeneID" id="90643976"/>
<gene>
    <name evidence="3" type="ORF">RHO25_003553</name>
</gene>
<reference evidence="3 4" key="1">
    <citation type="submission" date="2023-09" db="EMBL/GenBank/DDBJ databases">
        <title>Complete-Gapless Cercospora beticola genome.</title>
        <authorList>
            <person name="Wyatt N.A."/>
            <person name="Spanner R.E."/>
            <person name="Bolton M.D."/>
        </authorList>
    </citation>
    <scope>NUCLEOTIDE SEQUENCE [LARGE SCALE GENOMIC DNA]</scope>
    <source>
        <strain evidence="3">Cb09-40</strain>
    </source>
</reference>
<evidence type="ECO:0000313" key="4">
    <source>
        <dbReference type="Proteomes" id="UP001302367"/>
    </source>
</evidence>
<keyword evidence="4" id="KW-1185">Reference proteome</keyword>
<keyword evidence="2" id="KW-0472">Membrane</keyword>
<evidence type="ECO:0000256" key="2">
    <source>
        <dbReference type="SAM" id="Phobius"/>
    </source>
</evidence>
<sequence>MQLVTTGVEGLSEDAITISPRLESVSRTTRSFFGYMACRETMTYSGEAETSKKQLTRLKRDRQENPIAFWVSEDLQWDPHVQPKTSQKDARFPEESNSPSSTASRPRIGRKAQLAHQWRVFVHSAPADLGGIAMALTSVFFRRRLLLLPLFVCIAAGPVDDTWPGAHGLPPADTTEQGLLWLWRLLRPLLPLPINIAGLIWSGVLLMRRVKAKAPCGKFSMLFFFITISGPVTLAICYGISTPDDRDLAVMTSICLFFAYPFATHLGCLLVHNVRIYTVYAYP</sequence>